<dbReference type="InterPro" id="IPR036291">
    <property type="entry name" value="NAD(P)-bd_dom_sf"/>
</dbReference>
<feature type="domain" description="Gal80p-like C-terminal" evidence="2">
    <location>
        <begin position="141"/>
        <end position="295"/>
    </location>
</feature>
<dbReference type="Gene3D" id="3.40.50.720">
    <property type="entry name" value="NAD(P)-binding Rossmann-like Domain"/>
    <property type="match status" value="1"/>
</dbReference>
<accession>A0A9P6I1M3</accession>
<dbReference type="PANTHER" id="PTHR43708">
    <property type="entry name" value="CONSERVED EXPRESSED OXIDOREDUCTASE (EUROFUNG)"/>
    <property type="match status" value="1"/>
</dbReference>
<dbReference type="InterPro" id="IPR000683">
    <property type="entry name" value="Gfo/Idh/MocA-like_OxRdtase_N"/>
</dbReference>
<dbReference type="Proteomes" id="UP000781932">
    <property type="component" value="Unassembled WGS sequence"/>
</dbReference>
<evidence type="ECO:0000313" key="4">
    <source>
        <dbReference type="Proteomes" id="UP000781932"/>
    </source>
</evidence>
<dbReference type="Pfam" id="PF01408">
    <property type="entry name" value="GFO_IDH_MocA"/>
    <property type="match status" value="1"/>
</dbReference>
<dbReference type="GO" id="GO:0000166">
    <property type="term" value="F:nucleotide binding"/>
    <property type="evidence" value="ECO:0007669"/>
    <property type="project" value="InterPro"/>
</dbReference>
<comment type="caution">
    <text evidence="3">The sequence shown here is derived from an EMBL/GenBank/DDBJ whole genome shotgun (WGS) entry which is preliminary data.</text>
</comment>
<dbReference type="AlphaFoldDB" id="A0A9P6I1M3"/>
<proteinExistence type="predicted"/>
<dbReference type="InterPro" id="IPR051317">
    <property type="entry name" value="Gfo/Idh/MocA_oxidoreduct"/>
</dbReference>
<dbReference type="InterPro" id="IPR055080">
    <property type="entry name" value="Gal80p-like_C"/>
</dbReference>
<evidence type="ECO:0000259" key="2">
    <source>
        <dbReference type="Pfam" id="PF22685"/>
    </source>
</evidence>
<evidence type="ECO:0000259" key="1">
    <source>
        <dbReference type="Pfam" id="PF01408"/>
    </source>
</evidence>
<reference evidence="3" key="2">
    <citation type="submission" date="2020-11" db="EMBL/GenBank/DDBJ databases">
        <title>Whole genome sequencing of Colletotrichum sp.</title>
        <authorList>
            <person name="Li H."/>
        </authorList>
    </citation>
    <scope>NUCLEOTIDE SEQUENCE</scope>
    <source>
        <strain evidence="3">CkLH20</strain>
    </source>
</reference>
<dbReference type="SUPFAM" id="SSF51735">
    <property type="entry name" value="NAD(P)-binding Rossmann-fold domains"/>
    <property type="match status" value="1"/>
</dbReference>
<dbReference type="SUPFAM" id="SSF55347">
    <property type="entry name" value="Glyceraldehyde-3-phosphate dehydrogenase-like, C-terminal domain"/>
    <property type="match status" value="1"/>
</dbReference>
<reference evidence="3" key="1">
    <citation type="submission" date="2020-03" db="EMBL/GenBank/DDBJ databases">
        <authorList>
            <person name="He L."/>
        </authorList>
    </citation>
    <scope>NUCLEOTIDE SEQUENCE</scope>
    <source>
        <strain evidence="3">CkLH20</strain>
    </source>
</reference>
<dbReference type="OrthoDB" id="446809at2759"/>
<organism evidence="3 4">
    <name type="scientific">Colletotrichum karsti</name>
    <dbReference type="NCBI Taxonomy" id="1095194"/>
    <lineage>
        <taxon>Eukaryota</taxon>
        <taxon>Fungi</taxon>
        <taxon>Dikarya</taxon>
        <taxon>Ascomycota</taxon>
        <taxon>Pezizomycotina</taxon>
        <taxon>Sordariomycetes</taxon>
        <taxon>Hypocreomycetidae</taxon>
        <taxon>Glomerellales</taxon>
        <taxon>Glomerellaceae</taxon>
        <taxon>Colletotrichum</taxon>
        <taxon>Colletotrichum boninense species complex</taxon>
    </lineage>
</organism>
<feature type="domain" description="Gfo/Idh/MocA-like oxidoreductase N-terminal" evidence="1">
    <location>
        <begin position="5"/>
        <end position="134"/>
    </location>
</feature>
<dbReference type="EMBL" id="JAATWM020000027">
    <property type="protein sequence ID" value="KAF9874175.1"/>
    <property type="molecule type" value="Genomic_DNA"/>
</dbReference>
<dbReference type="Gene3D" id="3.30.360.10">
    <property type="entry name" value="Dihydrodipicolinate Reductase, domain 2"/>
    <property type="match status" value="1"/>
</dbReference>
<dbReference type="GeneID" id="62163947"/>
<name>A0A9P6I1M3_9PEZI</name>
<evidence type="ECO:0000313" key="3">
    <source>
        <dbReference type="EMBL" id="KAF9874175.1"/>
    </source>
</evidence>
<keyword evidence="4" id="KW-1185">Reference proteome</keyword>
<dbReference type="RefSeq" id="XP_038743636.1">
    <property type="nucleotide sequence ID" value="XM_038890873.1"/>
</dbReference>
<dbReference type="PANTHER" id="PTHR43708:SF1">
    <property type="entry name" value="GALACTOSE_LACTOSE METABOLISM REGULATORY PROTEIN GAL80"/>
    <property type="match status" value="1"/>
</dbReference>
<gene>
    <name evidence="3" type="ORF">CkaCkLH20_08158</name>
</gene>
<dbReference type="Pfam" id="PF22685">
    <property type="entry name" value="Gal80p_C-like"/>
    <property type="match status" value="1"/>
</dbReference>
<protein>
    <submittedName>
        <fullName evidence="3">Oxidoreductase family protein</fullName>
    </submittedName>
</protein>
<sequence>MTPTRVAIIGLASSDKTSWASNAHLPYLLSPRGREKYIIVALCNSTEEAAHRAIKIYNLPNHTKAHGDPEALARDEDVDLVVCSTRVDVHFKTVLPSIRAGKSIYLEWPLAHDIQPSRELVEAARQSGSKTVVGIQGRFAPVLVKIRELLEQGRVGKVLGSEFRAVDGPGGRDTLPVDLKYFTRNEMGGNLYTIFFAHLWDQVQHVLGDAENLSSRFQIQRPEIGLVDSSTGNVIEEVRSDVPDLITVSGSIGPDSDVAVKGASILGSFHLGKPFPGEPRLVWSIYGEKGEIRLTAGSSLLQAKGYDEPVLLKVHDYGDDRVEDIDWSWEDWQEELPIAARSVAVLYERFAAGSPDLPTFEEALRRHEQLELISFLARGASK</sequence>